<dbReference type="EMBL" id="JBBMEK010000260">
    <property type="protein sequence ID" value="MEQ2366394.1"/>
    <property type="molecule type" value="Genomic_DNA"/>
</dbReference>
<organism evidence="2 3">
    <name type="scientific">Coprococcus intestinihominis</name>
    <dbReference type="NCBI Taxonomy" id="3133154"/>
    <lineage>
        <taxon>Bacteria</taxon>
        <taxon>Bacillati</taxon>
        <taxon>Bacillota</taxon>
        <taxon>Clostridia</taxon>
        <taxon>Lachnospirales</taxon>
        <taxon>Lachnospiraceae</taxon>
        <taxon>Coprococcus</taxon>
    </lineage>
</organism>
<keyword evidence="3" id="KW-1185">Reference proteome</keyword>
<feature type="compositionally biased region" description="Basic and acidic residues" evidence="1">
    <location>
        <begin position="28"/>
        <end position="39"/>
    </location>
</feature>
<feature type="non-terminal residue" evidence="2">
    <location>
        <position position="1"/>
    </location>
</feature>
<comment type="caution">
    <text evidence="2">The sequence shown here is derived from an EMBL/GenBank/DDBJ whole genome shotgun (WGS) entry which is preliminary data.</text>
</comment>
<gene>
    <name evidence="2" type="ORF">WMO25_15120</name>
</gene>
<dbReference type="Proteomes" id="UP001469749">
    <property type="component" value="Unassembled WGS sequence"/>
</dbReference>
<evidence type="ECO:0008006" key="4">
    <source>
        <dbReference type="Google" id="ProtNLM"/>
    </source>
</evidence>
<evidence type="ECO:0000313" key="2">
    <source>
        <dbReference type="EMBL" id="MEQ2366394.1"/>
    </source>
</evidence>
<reference evidence="2 3" key="1">
    <citation type="submission" date="2024-03" db="EMBL/GenBank/DDBJ databases">
        <title>Human intestinal bacterial collection.</title>
        <authorList>
            <person name="Pauvert C."/>
            <person name="Hitch T.C.A."/>
            <person name="Clavel T."/>
        </authorList>
    </citation>
    <scope>NUCLEOTIDE SEQUENCE [LARGE SCALE GENOMIC DNA]</scope>
    <source>
        <strain evidence="2 3">CLA-AA-H190</strain>
    </source>
</reference>
<name>A0ABV1B7J8_9FIRM</name>
<feature type="region of interest" description="Disordered" evidence="1">
    <location>
        <begin position="1"/>
        <end position="39"/>
    </location>
</feature>
<proteinExistence type="predicted"/>
<feature type="compositionally biased region" description="Basic and acidic residues" evidence="1">
    <location>
        <begin position="1"/>
        <end position="10"/>
    </location>
</feature>
<sequence>GLQKGLEEGRQQGLQKGLEEGRQQGLKEGLKEGQQKGLKEGQRLSRIEDILELLSEIGCIPDDIRERITSETHLDTLKQWSRNAARCQNLEEFIERM</sequence>
<protein>
    <recommendedName>
        <fullName evidence="4">Essential protein Yae1 N-terminal domain-containing protein</fullName>
    </recommendedName>
</protein>
<accession>A0ABV1B7J8</accession>
<evidence type="ECO:0000313" key="3">
    <source>
        <dbReference type="Proteomes" id="UP001469749"/>
    </source>
</evidence>
<evidence type="ECO:0000256" key="1">
    <source>
        <dbReference type="SAM" id="MobiDB-lite"/>
    </source>
</evidence>